<sequence length="222" mass="25188">MQLPPIVTQDAWQDAREHLLEKEKAATRALDALAAERRRLPMTRFAGDYDLTGPDGPRTLPDLFEGRRQLVVYQMMDNGPDDYCEGCAAVMDSVGHLAHLNARDTTFAVVSDMPIEQLTAYWRRMEWAIPFYSSRDSTFAADCGAASGFALTVFLRDGDDVYRTYSTTARGVDHLRFEFTILDLTPLGRQETWEDTPAGRPQTAPYEWWRLHDEYASAEVTP</sequence>
<dbReference type="RefSeq" id="WP_184819490.1">
    <property type="nucleotide sequence ID" value="NZ_JACHMM010000001.1"/>
</dbReference>
<dbReference type="EMBL" id="JACHMM010000001">
    <property type="protein sequence ID" value="MBB5786189.1"/>
    <property type="molecule type" value="Genomic_DNA"/>
</dbReference>
<dbReference type="InterPro" id="IPR010296">
    <property type="entry name" value="DUF899_thioredox"/>
</dbReference>
<proteinExistence type="predicted"/>
<dbReference type="AlphaFoldDB" id="A0A7W9GLX8"/>
<organism evidence="1 2">
    <name type="scientific">Jiangella mangrovi</name>
    <dbReference type="NCBI Taxonomy" id="1524084"/>
    <lineage>
        <taxon>Bacteria</taxon>
        <taxon>Bacillati</taxon>
        <taxon>Actinomycetota</taxon>
        <taxon>Actinomycetes</taxon>
        <taxon>Jiangellales</taxon>
        <taxon>Jiangellaceae</taxon>
        <taxon>Jiangella</taxon>
    </lineage>
</organism>
<dbReference type="Pfam" id="PF05988">
    <property type="entry name" value="DUF899"/>
    <property type="match status" value="1"/>
</dbReference>
<evidence type="ECO:0000313" key="1">
    <source>
        <dbReference type="EMBL" id="MBB5786189.1"/>
    </source>
</evidence>
<dbReference type="InterPro" id="IPR036249">
    <property type="entry name" value="Thioredoxin-like_sf"/>
</dbReference>
<gene>
    <name evidence="1" type="ORF">HD601_000764</name>
</gene>
<dbReference type="SUPFAM" id="SSF52833">
    <property type="entry name" value="Thioredoxin-like"/>
    <property type="match status" value="1"/>
</dbReference>
<comment type="caution">
    <text evidence="1">The sequence shown here is derived from an EMBL/GenBank/DDBJ whole genome shotgun (WGS) entry which is preliminary data.</text>
</comment>
<dbReference type="Proteomes" id="UP000542813">
    <property type="component" value="Unassembled WGS sequence"/>
</dbReference>
<protein>
    <submittedName>
        <fullName evidence="1">Putative dithiol-disulfide oxidoreductase (DUF899 family)</fullName>
    </submittedName>
</protein>
<keyword evidence="2" id="KW-1185">Reference proteome</keyword>
<accession>A0A7W9GLX8</accession>
<reference evidence="1 2" key="1">
    <citation type="submission" date="2020-08" db="EMBL/GenBank/DDBJ databases">
        <title>Sequencing the genomes of 1000 actinobacteria strains.</title>
        <authorList>
            <person name="Klenk H.-P."/>
        </authorList>
    </citation>
    <scope>NUCLEOTIDE SEQUENCE [LARGE SCALE GENOMIC DNA]</scope>
    <source>
        <strain evidence="1 2">DSM 102122</strain>
    </source>
</reference>
<evidence type="ECO:0000313" key="2">
    <source>
        <dbReference type="Proteomes" id="UP000542813"/>
    </source>
</evidence>
<name>A0A7W9GLX8_9ACTN</name>